<dbReference type="PROSITE" id="PS50297">
    <property type="entry name" value="ANK_REP_REGION"/>
    <property type="match status" value="2"/>
</dbReference>
<evidence type="ECO:0000256" key="4">
    <source>
        <dbReference type="SAM" id="MobiDB-lite"/>
    </source>
</evidence>
<dbReference type="Pfam" id="PF12796">
    <property type="entry name" value="Ank_2"/>
    <property type="match status" value="1"/>
</dbReference>
<dbReference type="WBParaSite" id="Gr19_v10_g3854.t1">
    <property type="protein sequence ID" value="Gr19_v10_g3854.t1"/>
    <property type="gene ID" value="Gr19_v10_g3854"/>
</dbReference>
<evidence type="ECO:0000313" key="7">
    <source>
        <dbReference type="WBParaSite" id="Gr19_v10_g3854.t1"/>
    </source>
</evidence>
<name>A0A914HSN2_GLORO</name>
<dbReference type="SMART" id="SM00248">
    <property type="entry name" value="ANK"/>
    <property type="match status" value="4"/>
</dbReference>
<dbReference type="InterPro" id="IPR036770">
    <property type="entry name" value="Ankyrin_rpt-contain_sf"/>
</dbReference>
<dbReference type="InterPro" id="IPR051165">
    <property type="entry name" value="Multifunctional_ANK_Repeat"/>
</dbReference>
<reference evidence="7" key="1">
    <citation type="submission" date="2022-11" db="UniProtKB">
        <authorList>
            <consortium name="WormBaseParasite"/>
        </authorList>
    </citation>
    <scope>IDENTIFICATION</scope>
</reference>
<dbReference type="PANTHER" id="PTHR24123">
    <property type="entry name" value="ANKYRIN REPEAT-CONTAINING"/>
    <property type="match status" value="1"/>
</dbReference>
<dbReference type="Proteomes" id="UP000887572">
    <property type="component" value="Unplaced"/>
</dbReference>
<feature type="signal peptide" evidence="5">
    <location>
        <begin position="1"/>
        <end position="25"/>
    </location>
</feature>
<feature type="compositionally biased region" description="Acidic residues" evidence="4">
    <location>
        <begin position="34"/>
        <end position="49"/>
    </location>
</feature>
<organism evidence="6 7">
    <name type="scientific">Globodera rostochiensis</name>
    <name type="common">Golden nematode worm</name>
    <name type="synonym">Heterodera rostochiensis</name>
    <dbReference type="NCBI Taxonomy" id="31243"/>
    <lineage>
        <taxon>Eukaryota</taxon>
        <taxon>Metazoa</taxon>
        <taxon>Ecdysozoa</taxon>
        <taxon>Nematoda</taxon>
        <taxon>Chromadorea</taxon>
        <taxon>Rhabditida</taxon>
        <taxon>Tylenchina</taxon>
        <taxon>Tylenchomorpha</taxon>
        <taxon>Tylenchoidea</taxon>
        <taxon>Heteroderidae</taxon>
        <taxon>Heteroderinae</taxon>
        <taxon>Globodera</taxon>
    </lineage>
</organism>
<keyword evidence="6" id="KW-1185">Reference proteome</keyword>
<evidence type="ECO:0000256" key="5">
    <source>
        <dbReference type="SAM" id="SignalP"/>
    </source>
</evidence>
<evidence type="ECO:0000256" key="1">
    <source>
        <dbReference type="ARBA" id="ARBA00022737"/>
    </source>
</evidence>
<dbReference type="Gene3D" id="1.25.40.20">
    <property type="entry name" value="Ankyrin repeat-containing domain"/>
    <property type="match status" value="1"/>
</dbReference>
<dbReference type="SUPFAM" id="SSF48403">
    <property type="entry name" value="Ankyrin repeat"/>
    <property type="match status" value="1"/>
</dbReference>
<dbReference type="PANTHER" id="PTHR24123:SF33">
    <property type="entry name" value="PROTEIN HOS4"/>
    <property type="match status" value="1"/>
</dbReference>
<sequence length="272" mass="30104">MLLFFFFLVGLLIIFIFYRKEEVNASSDEKTGSEDDDDDEDEDDDDDDDETAEMVFQFSEFFGAERWRSTIKAGILENVLAALNGHLKAVEILLENKAEYLRATFEMTNGGKTTRHLEVVRRLLKVKGTDPNEGAKLTIDGKEITGLSPLCIVTSESICNLLIENNANVNHQMGNGQTPLFCACIRGNLEIVKCLFVNGADINAVDKLGRTPLMAAAFHGRAGLVRYLLEKGARIDLATTEGGRTAQNFADQSGNREISKMLREAAQRTAES</sequence>
<feature type="chain" id="PRO_5037525400" evidence="5">
    <location>
        <begin position="26"/>
        <end position="272"/>
    </location>
</feature>
<evidence type="ECO:0000256" key="2">
    <source>
        <dbReference type="ARBA" id="ARBA00023043"/>
    </source>
</evidence>
<protein>
    <submittedName>
        <fullName evidence="7">Ankyrin repeat domain-containing protein</fullName>
    </submittedName>
</protein>
<evidence type="ECO:0000313" key="6">
    <source>
        <dbReference type="Proteomes" id="UP000887572"/>
    </source>
</evidence>
<accession>A0A914HSN2</accession>
<keyword evidence="1" id="KW-0677">Repeat</keyword>
<dbReference type="PROSITE" id="PS50088">
    <property type="entry name" value="ANK_REPEAT"/>
    <property type="match status" value="2"/>
</dbReference>
<dbReference type="InterPro" id="IPR002110">
    <property type="entry name" value="Ankyrin_rpt"/>
</dbReference>
<evidence type="ECO:0000256" key="3">
    <source>
        <dbReference type="PROSITE-ProRule" id="PRU00023"/>
    </source>
</evidence>
<dbReference type="AlphaFoldDB" id="A0A914HSN2"/>
<feature type="repeat" description="ANK" evidence="3">
    <location>
        <begin position="208"/>
        <end position="240"/>
    </location>
</feature>
<feature type="region of interest" description="Disordered" evidence="4">
    <location>
        <begin position="26"/>
        <end position="49"/>
    </location>
</feature>
<feature type="repeat" description="ANK" evidence="3">
    <location>
        <begin position="175"/>
        <end position="207"/>
    </location>
</feature>
<proteinExistence type="predicted"/>
<keyword evidence="5" id="KW-0732">Signal</keyword>
<keyword evidence="2 3" id="KW-0040">ANK repeat</keyword>
<dbReference type="PRINTS" id="PR01415">
    <property type="entry name" value="ANKYRIN"/>
</dbReference>